<name>A0A1J5NT62_NEOTH</name>
<dbReference type="Proteomes" id="UP000182811">
    <property type="component" value="Unassembled WGS sequence"/>
</dbReference>
<gene>
    <name evidence="1" type="ORF">MOTE_18620</name>
</gene>
<dbReference type="AlphaFoldDB" id="A0A1J5NT62"/>
<evidence type="ECO:0000313" key="1">
    <source>
        <dbReference type="EMBL" id="OIQ58492.1"/>
    </source>
</evidence>
<comment type="caution">
    <text evidence="1">The sequence shown here is derived from an EMBL/GenBank/DDBJ whole genome shotgun (WGS) entry which is preliminary data.</text>
</comment>
<dbReference type="EMBL" id="MDDC01000014">
    <property type="protein sequence ID" value="OIQ58492.1"/>
    <property type="molecule type" value="Genomic_DNA"/>
</dbReference>
<sequence>MKEQAGIFEQLTEGSRLVDISNLPQDLAYRKG</sequence>
<proteinExistence type="predicted"/>
<accession>A0A1J5NT62</accession>
<protein>
    <submittedName>
        <fullName evidence="1">Uncharacterized protein</fullName>
    </submittedName>
</protein>
<reference evidence="1 2" key="1">
    <citation type="submission" date="2016-08" db="EMBL/GenBank/DDBJ databases">
        <title>Genome-based comparison of Moorella thermoacetic strains.</title>
        <authorList>
            <person name="Poehlein A."/>
            <person name="Bengelsdorf F.R."/>
            <person name="Esser C."/>
            <person name="Duerre P."/>
            <person name="Daniel R."/>
        </authorList>
    </citation>
    <scope>NUCLEOTIDE SEQUENCE [LARGE SCALE GENOMIC DNA]</scope>
    <source>
        <strain evidence="1 2">DSM 21394</strain>
    </source>
</reference>
<evidence type="ECO:0000313" key="2">
    <source>
        <dbReference type="Proteomes" id="UP000182811"/>
    </source>
</evidence>
<organism evidence="1 2">
    <name type="scientific">Neomoorella thermoacetica</name>
    <name type="common">Clostridium thermoaceticum</name>
    <dbReference type="NCBI Taxonomy" id="1525"/>
    <lineage>
        <taxon>Bacteria</taxon>
        <taxon>Bacillati</taxon>
        <taxon>Bacillota</taxon>
        <taxon>Clostridia</taxon>
        <taxon>Neomoorellales</taxon>
        <taxon>Neomoorellaceae</taxon>
        <taxon>Neomoorella</taxon>
    </lineage>
</organism>